<dbReference type="Gene3D" id="1.20.1260.10">
    <property type="match status" value="1"/>
</dbReference>
<feature type="domain" description="DUF4439" evidence="1">
    <location>
        <begin position="6"/>
        <end position="138"/>
    </location>
</feature>
<organism evidence="2 3">
    <name type="scientific">Nocardioides aurantiacus</name>
    <dbReference type="NCBI Taxonomy" id="86796"/>
    <lineage>
        <taxon>Bacteria</taxon>
        <taxon>Bacillati</taxon>
        <taxon>Actinomycetota</taxon>
        <taxon>Actinomycetes</taxon>
        <taxon>Propionibacteriales</taxon>
        <taxon>Nocardioidaceae</taxon>
        <taxon>Nocardioides</taxon>
    </lineage>
</organism>
<evidence type="ECO:0000313" key="2">
    <source>
        <dbReference type="EMBL" id="ROR92101.1"/>
    </source>
</evidence>
<dbReference type="InterPro" id="IPR029447">
    <property type="entry name" value="DUF4439"/>
</dbReference>
<proteinExistence type="predicted"/>
<name>A0A3N2CX55_9ACTN</name>
<dbReference type="CDD" id="cd00657">
    <property type="entry name" value="Ferritin_like"/>
    <property type="match status" value="1"/>
</dbReference>
<keyword evidence="3" id="KW-1185">Reference proteome</keyword>
<gene>
    <name evidence="2" type="ORF">EDD33_2985</name>
</gene>
<accession>A0A3N2CX55</accession>
<reference evidence="2 3" key="1">
    <citation type="submission" date="2018-11" db="EMBL/GenBank/DDBJ databases">
        <title>Sequencing the genomes of 1000 actinobacteria strains.</title>
        <authorList>
            <person name="Klenk H.-P."/>
        </authorList>
    </citation>
    <scope>NUCLEOTIDE SEQUENCE [LARGE SCALE GENOMIC DNA]</scope>
    <source>
        <strain evidence="2 3">DSM 12652</strain>
    </source>
</reference>
<dbReference type="InterPro" id="IPR009078">
    <property type="entry name" value="Ferritin-like_SF"/>
</dbReference>
<dbReference type="AlphaFoldDB" id="A0A3N2CX55"/>
<evidence type="ECO:0000259" key="1">
    <source>
        <dbReference type="Pfam" id="PF14530"/>
    </source>
</evidence>
<sequence length="139" mass="14614">MTPVEALQKALAAEHASVYLYGLLGARASASAEPVLFARLEQAYADHRTARDDLVARLARRGVDPVASETDYAPPGPVSTPEEIEAVARTLERRVALTYGEAVAHTAGEDRLAAMDGLDATAVRGLGFGEPPTDFPGLG</sequence>
<dbReference type="EMBL" id="RKHO01000001">
    <property type="protein sequence ID" value="ROR92101.1"/>
    <property type="molecule type" value="Genomic_DNA"/>
</dbReference>
<dbReference type="InterPro" id="IPR012347">
    <property type="entry name" value="Ferritin-like"/>
</dbReference>
<dbReference type="Proteomes" id="UP000281738">
    <property type="component" value="Unassembled WGS sequence"/>
</dbReference>
<dbReference type="SUPFAM" id="SSF47240">
    <property type="entry name" value="Ferritin-like"/>
    <property type="match status" value="1"/>
</dbReference>
<protein>
    <submittedName>
        <fullName evidence="2">Uncharacterized protein DUF4439</fullName>
    </submittedName>
</protein>
<dbReference type="Pfam" id="PF14530">
    <property type="entry name" value="DUF4439"/>
    <property type="match status" value="1"/>
</dbReference>
<dbReference type="RefSeq" id="WP_170169839.1">
    <property type="nucleotide sequence ID" value="NZ_RKHO01000001.1"/>
</dbReference>
<comment type="caution">
    <text evidence="2">The sequence shown here is derived from an EMBL/GenBank/DDBJ whole genome shotgun (WGS) entry which is preliminary data.</text>
</comment>
<evidence type="ECO:0000313" key="3">
    <source>
        <dbReference type="Proteomes" id="UP000281738"/>
    </source>
</evidence>